<feature type="non-terminal residue" evidence="1">
    <location>
        <position position="1"/>
    </location>
</feature>
<sequence>VVHIGEMKEVERRQEDAEGIYLVKEFVPVIYVDLALRVIPPMEGEIQIEAIRNLVYDLRDRVGFRFARITYDHPMSKDSQQTLKHRFGEEVVGYLSVDRHVDQYLLLKELIYEGRLHCYPYPPLLQELLQLQYNPKTGKVDHPPNQDKDIADGLAGACWNAIEGVEGLMPSETQRGVFEETIPLKDKLDAEAMDWLYNRKPKEKKPDVIDMEKLEHELMDGLEDEIKKKREDEEK</sequence>
<reference evidence="1" key="1">
    <citation type="journal article" date="2014" name="Front. Microbiol.">
        <title>High frequency of phylogenetically diverse reductive dehalogenase-homologous genes in deep subseafloor sedimentary metagenomes.</title>
        <authorList>
            <person name="Kawai M."/>
            <person name="Futagami T."/>
            <person name="Toyoda A."/>
            <person name="Takaki Y."/>
            <person name="Nishi S."/>
            <person name="Hori S."/>
            <person name="Arai W."/>
            <person name="Tsubouchi T."/>
            <person name="Morono Y."/>
            <person name="Uchiyama I."/>
            <person name="Ito T."/>
            <person name="Fujiyama A."/>
            <person name="Inagaki F."/>
            <person name="Takami H."/>
        </authorList>
    </citation>
    <scope>NUCLEOTIDE SEQUENCE</scope>
    <source>
        <strain evidence="1">Expedition CK06-06</strain>
    </source>
</reference>
<gene>
    <name evidence="1" type="ORF">S01H4_20921</name>
</gene>
<name>X1AFA7_9ZZZZ</name>
<accession>X1AFA7</accession>
<protein>
    <recommendedName>
        <fullName evidence="2">Terminase large subunit gp17-like C-terminal domain-containing protein</fullName>
    </recommendedName>
</protein>
<organism evidence="1">
    <name type="scientific">marine sediment metagenome</name>
    <dbReference type="NCBI Taxonomy" id="412755"/>
    <lineage>
        <taxon>unclassified sequences</taxon>
        <taxon>metagenomes</taxon>
        <taxon>ecological metagenomes</taxon>
    </lineage>
</organism>
<dbReference type="EMBL" id="BART01009441">
    <property type="protein sequence ID" value="GAG68462.1"/>
    <property type="molecule type" value="Genomic_DNA"/>
</dbReference>
<proteinExistence type="predicted"/>
<evidence type="ECO:0000313" key="1">
    <source>
        <dbReference type="EMBL" id="GAG68462.1"/>
    </source>
</evidence>
<comment type="caution">
    <text evidence="1">The sequence shown here is derived from an EMBL/GenBank/DDBJ whole genome shotgun (WGS) entry which is preliminary data.</text>
</comment>
<evidence type="ECO:0008006" key="2">
    <source>
        <dbReference type="Google" id="ProtNLM"/>
    </source>
</evidence>
<dbReference type="AlphaFoldDB" id="X1AFA7"/>